<dbReference type="EMBL" id="MFJR01000012">
    <property type="protein sequence ID" value="OGG26294.1"/>
    <property type="molecule type" value="Genomic_DNA"/>
</dbReference>
<reference evidence="2 3" key="1">
    <citation type="journal article" date="2016" name="Nat. Commun.">
        <title>Thousands of microbial genomes shed light on interconnected biogeochemical processes in an aquifer system.</title>
        <authorList>
            <person name="Anantharaman K."/>
            <person name="Brown C.T."/>
            <person name="Hug L.A."/>
            <person name="Sharon I."/>
            <person name="Castelle C.J."/>
            <person name="Probst A.J."/>
            <person name="Thomas B.C."/>
            <person name="Singh A."/>
            <person name="Wilkins M.J."/>
            <person name="Karaoz U."/>
            <person name="Brodie E.L."/>
            <person name="Williams K.H."/>
            <person name="Hubbard S.S."/>
            <person name="Banfield J.F."/>
        </authorList>
    </citation>
    <scope>NUCLEOTIDE SEQUENCE [LARGE SCALE GENOMIC DNA]</scope>
</reference>
<dbReference type="InterPro" id="IPR027417">
    <property type="entry name" value="P-loop_NTPase"/>
</dbReference>
<dbReference type="Gene3D" id="3.40.50.300">
    <property type="entry name" value="P-loop containing nucleotide triphosphate hydrolases"/>
    <property type="match status" value="1"/>
</dbReference>
<comment type="caution">
    <text evidence="2">The sequence shown here is derived from an EMBL/GenBank/DDBJ whole genome shotgun (WGS) entry which is preliminary data.</text>
</comment>
<evidence type="ECO:0000259" key="1">
    <source>
        <dbReference type="SMART" id="SM00382"/>
    </source>
</evidence>
<accession>A0A1F6ANM8</accession>
<sequence length="360" mass="40435">MDATSTQPPENTELNKLREKLDSIQLPPDLADKAINMINRAALSFKYGGYFSNFDAVASYIDAVTKLPWNYRSADNLDINHAKEILEKNHYGLKEIKDRILDYLSVMKLNFDQSKLENSKSHNFMRAPILFFVGLVGTGKTTMAISIAEAMGRKFIRIPFGGMGSALDLRGQSRVHPDAEVGLVMKALRRAGTKNPVILLDELDRVAEHARADIMGVLVELLDPEQNVAFVDHYIDFPFDLSEVLFIATANNTGNISTAVMDRLEPIQMPSYNDEEKITIGKSYVFPKILKDSGLTSDKLQIDDNVWTTIIRPLGFDSGLRTLERTIDGICRKIARLIIEGKGNSFYITTENVKQFIPTW</sequence>
<dbReference type="InterPro" id="IPR054594">
    <property type="entry name" value="Lon_lid"/>
</dbReference>
<proteinExistence type="predicted"/>
<dbReference type="InterPro" id="IPR003593">
    <property type="entry name" value="AAA+_ATPase"/>
</dbReference>
<dbReference type="SMART" id="SM00382">
    <property type="entry name" value="AAA"/>
    <property type="match status" value="1"/>
</dbReference>
<dbReference type="Gene3D" id="1.10.8.60">
    <property type="match status" value="1"/>
</dbReference>
<evidence type="ECO:0000313" key="2">
    <source>
        <dbReference type="EMBL" id="OGG26294.1"/>
    </source>
</evidence>
<feature type="domain" description="AAA+ ATPase" evidence="1">
    <location>
        <begin position="126"/>
        <end position="274"/>
    </location>
</feature>
<dbReference type="InterPro" id="IPR027065">
    <property type="entry name" value="Lon_Prtase"/>
</dbReference>
<dbReference type="GO" id="GO:0004252">
    <property type="term" value="F:serine-type endopeptidase activity"/>
    <property type="evidence" value="ECO:0007669"/>
    <property type="project" value="InterPro"/>
</dbReference>
<gene>
    <name evidence="2" type="ORF">A2960_04960</name>
</gene>
<organism evidence="2 3">
    <name type="scientific">Candidatus Gottesmanbacteria bacterium RIFCSPLOWO2_01_FULL_39_12b</name>
    <dbReference type="NCBI Taxonomy" id="1798388"/>
    <lineage>
        <taxon>Bacteria</taxon>
        <taxon>Candidatus Gottesmaniibacteriota</taxon>
    </lineage>
</organism>
<dbReference type="GO" id="GO:0016887">
    <property type="term" value="F:ATP hydrolysis activity"/>
    <property type="evidence" value="ECO:0007669"/>
    <property type="project" value="InterPro"/>
</dbReference>
<dbReference type="GO" id="GO:0006515">
    <property type="term" value="P:protein quality control for misfolded or incompletely synthesized proteins"/>
    <property type="evidence" value="ECO:0007669"/>
    <property type="project" value="TreeGrafter"/>
</dbReference>
<dbReference type="InterPro" id="IPR003959">
    <property type="entry name" value="ATPase_AAA_core"/>
</dbReference>
<dbReference type="PANTHER" id="PTHR43718">
    <property type="entry name" value="LON PROTEASE"/>
    <property type="match status" value="1"/>
</dbReference>
<dbReference type="Pfam" id="PF00004">
    <property type="entry name" value="AAA"/>
    <property type="match status" value="1"/>
</dbReference>
<dbReference type="Proteomes" id="UP000176609">
    <property type="component" value="Unassembled WGS sequence"/>
</dbReference>
<dbReference type="SUPFAM" id="SSF52540">
    <property type="entry name" value="P-loop containing nucleoside triphosphate hydrolases"/>
    <property type="match status" value="1"/>
</dbReference>
<dbReference type="GO" id="GO:0005524">
    <property type="term" value="F:ATP binding"/>
    <property type="evidence" value="ECO:0007669"/>
    <property type="project" value="InterPro"/>
</dbReference>
<dbReference type="GO" id="GO:0004176">
    <property type="term" value="F:ATP-dependent peptidase activity"/>
    <property type="evidence" value="ECO:0007669"/>
    <property type="project" value="InterPro"/>
</dbReference>
<dbReference type="Pfam" id="PF22667">
    <property type="entry name" value="Lon_lid"/>
    <property type="match status" value="1"/>
</dbReference>
<evidence type="ECO:0000313" key="3">
    <source>
        <dbReference type="Proteomes" id="UP000176609"/>
    </source>
</evidence>
<protein>
    <recommendedName>
        <fullName evidence="1">AAA+ ATPase domain-containing protein</fullName>
    </recommendedName>
</protein>
<dbReference type="AlphaFoldDB" id="A0A1F6ANM8"/>
<name>A0A1F6ANM8_9BACT</name>
<dbReference type="PANTHER" id="PTHR43718:SF2">
    <property type="entry name" value="LON PROTEASE HOMOLOG, MITOCHONDRIAL"/>
    <property type="match status" value="1"/>
</dbReference>